<feature type="compositionally biased region" description="Acidic residues" evidence="1">
    <location>
        <begin position="157"/>
        <end position="171"/>
    </location>
</feature>
<feature type="compositionally biased region" description="Polar residues" evidence="1">
    <location>
        <begin position="111"/>
        <end position="124"/>
    </location>
</feature>
<feature type="region of interest" description="Disordered" evidence="1">
    <location>
        <begin position="1"/>
        <end position="79"/>
    </location>
</feature>
<sequence>MRRGSSSGHYGNPCPSQGDAKSVAATSFTGSGGTRASAGKRREGRAPLLKRQVNITSEKPNTIIDEKSGEHQTRRKRESIITERRCASLENRWPVTRRSAEETVAYLRGPFSQTDIPAGSTMSRATPPPRSDIPRNLSYIAGLYERAYYRTARPSLEEDAEEEESDDDCVDSDSPKRAGYSRGRDAKTGPSSPGTRRRARSAPADRTRAEAAALRSCSPNTRKTVRFADSLGLELANVRLFRQSDLPRIPAHVQAKLYHDAISHFGPCQLGLSLQDPAPRSVGTLVPTFPDPGLDPCFVERVCAQKVCLESARVESFFISGWVRVLNMAFEKQVGVRYTTDNWTTHHDARAAYVPRPAYVGVPPPRTDRFTFRLPLPVCLGPDGSMQFAICYQVGAAEYWDNNGGSNYSIRAQGSEPSPPRGTENGWVHFI</sequence>
<dbReference type="PANTHER" id="PTHR12307:SF20">
    <property type="entry name" value="PROTEIN PHOSPHATASE 1 REGULATORY SUBUNIT 3E"/>
    <property type="match status" value="1"/>
</dbReference>
<feature type="compositionally biased region" description="Basic and acidic residues" evidence="1">
    <location>
        <begin position="64"/>
        <end position="79"/>
    </location>
</feature>
<organism evidence="3 4">
    <name type="scientific">Pleurodeles waltl</name>
    <name type="common">Iberian ribbed newt</name>
    <dbReference type="NCBI Taxonomy" id="8319"/>
    <lineage>
        <taxon>Eukaryota</taxon>
        <taxon>Metazoa</taxon>
        <taxon>Chordata</taxon>
        <taxon>Craniata</taxon>
        <taxon>Vertebrata</taxon>
        <taxon>Euteleostomi</taxon>
        <taxon>Amphibia</taxon>
        <taxon>Batrachia</taxon>
        <taxon>Caudata</taxon>
        <taxon>Salamandroidea</taxon>
        <taxon>Salamandridae</taxon>
        <taxon>Pleurodelinae</taxon>
        <taxon>Pleurodeles</taxon>
    </lineage>
</organism>
<dbReference type="Pfam" id="PF03370">
    <property type="entry name" value="CBM_21"/>
    <property type="match status" value="1"/>
</dbReference>
<reference evidence="3" key="1">
    <citation type="journal article" date="2022" name="bioRxiv">
        <title>Sequencing and chromosome-scale assembly of the giantPleurodeles waltlgenome.</title>
        <authorList>
            <person name="Brown T."/>
            <person name="Elewa A."/>
            <person name="Iarovenko S."/>
            <person name="Subramanian E."/>
            <person name="Araus A.J."/>
            <person name="Petzold A."/>
            <person name="Susuki M."/>
            <person name="Suzuki K.-i.T."/>
            <person name="Hayashi T."/>
            <person name="Toyoda A."/>
            <person name="Oliveira C."/>
            <person name="Osipova E."/>
            <person name="Leigh N.D."/>
            <person name="Simon A."/>
            <person name="Yun M.H."/>
        </authorList>
    </citation>
    <scope>NUCLEOTIDE SEQUENCE</scope>
    <source>
        <strain evidence="3">20211129_DDA</strain>
        <tissue evidence="3">Liver</tissue>
    </source>
</reference>
<dbReference type="Gene3D" id="2.60.40.2440">
    <property type="entry name" value="Carbohydrate binding type-21 domain"/>
    <property type="match status" value="1"/>
</dbReference>
<dbReference type="GO" id="GO:0005979">
    <property type="term" value="P:regulation of glycogen biosynthetic process"/>
    <property type="evidence" value="ECO:0007669"/>
    <property type="project" value="TreeGrafter"/>
</dbReference>
<comment type="caution">
    <text evidence="3">The sequence shown here is derived from an EMBL/GenBank/DDBJ whole genome shotgun (WGS) entry which is preliminary data.</text>
</comment>
<protein>
    <recommendedName>
        <fullName evidence="2">CBM21 domain-containing protein</fullName>
    </recommendedName>
</protein>
<evidence type="ECO:0000313" key="3">
    <source>
        <dbReference type="EMBL" id="KAJ1137051.1"/>
    </source>
</evidence>
<dbReference type="GO" id="GO:0008157">
    <property type="term" value="F:protein phosphatase 1 binding"/>
    <property type="evidence" value="ECO:0007669"/>
    <property type="project" value="TreeGrafter"/>
</dbReference>
<dbReference type="Proteomes" id="UP001066276">
    <property type="component" value="Chromosome 6"/>
</dbReference>
<dbReference type="GO" id="GO:2001069">
    <property type="term" value="F:glycogen binding"/>
    <property type="evidence" value="ECO:0007669"/>
    <property type="project" value="TreeGrafter"/>
</dbReference>
<feature type="region of interest" description="Disordered" evidence="1">
    <location>
        <begin position="111"/>
        <end position="134"/>
    </location>
</feature>
<dbReference type="InterPro" id="IPR050782">
    <property type="entry name" value="PP1_regulatory_subunit_3"/>
</dbReference>
<dbReference type="PROSITE" id="PS51159">
    <property type="entry name" value="CBM21"/>
    <property type="match status" value="1"/>
</dbReference>
<feature type="domain" description="CBM21" evidence="2">
    <location>
        <begin position="299"/>
        <end position="411"/>
    </location>
</feature>
<dbReference type="InterPro" id="IPR038175">
    <property type="entry name" value="CBM21_dom_sf"/>
</dbReference>
<keyword evidence="4" id="KW-1185">Reference proteome</keyword>
<evidence type="ECO:0000313" key="4">
    <source>
        <dbReference type="Proteomes" id="UP001066276"/>
    </source>
</evidence>
<feature type="region of interest" description="Disordered" evidence="1">
    <location>
        <begin position="154"/>
        <end position="212"/>
    </location>
</feature>
<dbReference type="EMBL" id="JANPWB010000010">
    <property type="protein sequence ID" value="KAJ1137051.1"/>
    <property type="molecule type" value="Genomic_DNA"/>
</dbReference>
<accession>A0AAV7QC64</accession>
<dbReference type="PANTHER" id="PTHR12307">
    <property type="entry name" value="PROTEIN PHOSPHATASE 1 REGULATORY SUBUNIT"/>
    <property type="match status" value="1"/>
</dbReference>
<evidence type="ECO:0000259" key="2">
    <source>
        <dbReference type="PROSITE" id="PS51159"/>
    </source>
</evidence>
<gene>
    <name evidence="3" type="ORF">NDU88_003464</name>
</gene>
<dbReference type="InterPro" id="IPR005036">
    <property type="entry name" value="CBM21_dom"/>
</dbReference>
<evidence type="ECO:0000256" key="1">
    <source>
        <dbReference type="SAM" id="MobiDB-lite"/>
    </source>
</evidence>
<dbReference type="GO" id="GO:0000164">
    <property type="term" value="C:protein phosphatase type 1 complex"/>
    <property type="evidence" value="ECO:0007669"/>
    <property type="project" value="TreeGrafter"/>
</dbReference>
<proteinExistence type="predicted"/>
<dbReference type="AlphaFoldDB" id="A0AAV7QC64"/>
<name>A0AAV7QC64_PLEWA</name>